<name>A0AAV4NSC6_CAEEX</name>
<comment type="caution">
    <text evidence="1">The sequence shown here is derived from an EMBL/GenBank/DDBJ whole genome shotgun (WGS) entry which is preliminary data.</text>
</comment>
<gene>
    <name evidence="1" type="ORF">CEXT_802691</name>
</gene>
<proteinExistence type="predicted"/>
<accession>A0AAV4NSC6</accession>
<dbReference type="EMBL" id="BPLR01003669">
    <property type="protein sequence ID" value="GIX87278.1"/>
    <property type="molecule type" value="Genomic_DNA"/>
</dbReference>
<keyword evidence="2" id="KW-1185">Reference proteome</keyword>
<organism evidence="1 2">
    <name type="scientific">Caerostris extrusa</name>
    <name type="common">Bark spider</name>
    <name type="synonym">Caerostris bankana</name>
    <dbReference type="NCBI Taxonomy" id="172846"/>
    <lineage>
        <taxon>Eukaryota</taxon>
        <taxon>Metazoa</taxon>
        <taxon>Ecdysozoa</taxon>
        <taxon>Arthropoda</taxon>
        <taxon>Chelicerata</taxon>
        <taxon>Arachnida</taxon>
        <taxon>Araneae</taxon>
        <taxon>Araneomorphae</taxon>
        <taxon>Entelegynae</taxon>
        <taxon>Araneoidea</taxon>
        <taxon>Araneidae</taxon>
        <taxon>Caerostris</taxon>
    </lineage>
</organism>
<dbReference type="AlphaFoldDB" id="A0AAV4NSC6"/>
<reference evidence="1 2" key="1">
    <citation type="submission" date="2021-06" db="EMBL/GenBank/DDBJ databases">
        <title>Caerostris extrusa draft genome.</title>
        <authorList>
            <person name="Kono N."/>
            <person name="Arakawa K."/>
        </authorList>
    </citation>
    <scope>NUCLEOTIDE SEQUENCE [LARGE SCALE GENOMIC DNA]</scope>
</reference>
<evidence type="ECO:0000313" key="2">
    <source>
        <dbReference type="Proteomes" id="UP001054945"/>
    </source>
</evidence>
<evidence type="ECO:0000313" key="1">
    <source>
        <dbReference type="EMBL" id="GIX87278.1"/>
    </source>
</evidence>
<sequence length="86" mass="9538">MPRKRVWGSSEAVAMTTLLILKSETLVLRKRIKLLMHAGKTCLSKSASGDSGVRACILPEGSVIVCPGRFLDEFQQLELENPRQKI</sequence>
<dbReference type="Proteomes" id="UP001054945">
    <property type="component" value="Unassembled WGS sequence"/>
</dbReference>
<protein>
    <submittedName>
        <fullName evidence="1">Uncharacterized protein</fullName>
    </submittedName>
</protein>